<dbReference type="InterPro" id="IPR036291">
    <property type="entry name" value="NAD(P)-bd_dom_sf"/>
</dbReference>
<dbReference type="STRING" id="7102.A0A2A4J529"/>
<gene>
    <name evidence="3" type="ORF">B5V51_6995</name>
</gene>
<organism evidence="3">
    <name type="scientific">Heliothis virescens</name>
    <name type="common">Tobacco budworm moth</name>
    <dbReference type="NCBI Taxonomy" id="7102"/>
    <lineage>
        <taxon>Eukaryota</taxon>
        <taxon>Metazoa</taxon>
        <taxon>Ecdysozoa</taxon>
        <taxon>Arthropoda</taxon>
        <taxon>Hexapoda</taxon>
        <taxon>Insecta</taxon>
        <taxon>Pterygota</taxon>
        <taxon>Neoptera</taxon>
        <taxon>Endopterygota</taxon>
        <taxon>Lepidoptera</taxon>
        <taxon>Glossata</taxon>
        <taxon>Ditrysia</taxon>
        <taxon>Noctuoidea</taxon>
        <taxon>Noctuidae</taxon>
        <taxon>Heliothinae</taxon>
        <taxon>Heliothis</taxon>
    </lineage>
</organism>
<accession>A0A2A4J529</accession>
<dbReference type="GO" id="GO:0080019">
    <property type="term" value="F:alcohol-forming very long-chain fatty acyl-CoA reductase activity"/>
    <property type="evidence" value="ECO:0007669"/>
    <property type="project" value="InterPro"/>
</dbReference>
<dbReference type="AlphaFoldDB" id="A0A2A4J529"/>
<evidence type="ECO:0000259" key="2">
    <source>
        <dbReference type="Pfam" id="PF07993"/>
    </source>
</evidence>
<keyword evidence="1" id="KW-0443">Lipid metabolism</keyword>
<dbReference type="SUPFAM" id="SSF51735">
    <property type="entry name" value="NAD(P)-binding Rossmann-fold domains"/>
    <property type="match status" value="1"/>
</dbReference>
<evidence type="ECO:0000313" key="3">
    <source>
        <dbReference type="EMBL" id="PCG66989.1"/>
    </source>
</evidence>
<dbReference type="EC" id="1.2.1.84" evidence="1"/>
<comment type="function">
    <text evidence="1">Catalyzes the reduction of fatty acyl-CoA to fatty alcohols.</text>
</comment>
<dbReference type="InterPro" id="IPR026055">
    <property type="entry name" value="FAR"/>
</dbReference>
<sequence>MFRYIREDSDVEAPPSTTYSSVADFYAGKSVFITGITGFLGKVFLEKLLYSCKDIDTIYVLVRDKKGKNAKQRIEEILDKTLFSRLRDERPQDLNKIVPIFGDINLPNIGISKEDEETLTQKVSIVFHMAASTKFNEELKVILNTNLGGTSRVLNLCHRMINIKVFVHVSTAYCNPNLQMLEEKLYPPPAKLSEVYKLLEQSNYNKTQIKSLLCK</sequence>
<dbReference type="GO" id="GO:0102965">
    <property type="term" value="F:alcohol-forming long-chain fatty acyl-CoA reductase activity"/>
    <property type="evidence" value="ECO:0007669"/>
    <property type="project" value="UniProtKB-EC"/>
</dbReference>
<evidence type="ECO:0000256" key="1">
    <source>
        <dbReference type="RuleBase" id="RU363097"/>
    </source>
</evidence>
<comment type="caution">
    <text evidence="3">The sequence shown here is derived from an EMBL/GenBank/DDBJ whole genome shotgun (WGS) entry which is preliminary data.</text>
</comment>
<name>A0A2A4J529_HELVI</name>
<keyword evidence="1" id="KW-0560">Oxidoreductase</keyword>
<reference evidence="3" key="1">
    <citation type="submission" date="2017-09" db="EMBL/GenBank/DDBJ databases">
        <title>Contemporary evolution of a Lepidopteran species, Heliothis virescens, in response to modern agricultural practices.</title>
        <authorList>
            <person name="Fritz M.L."/>
            <person name="Deyonke A.M."/>
            <person name="Papanicolaou A."/>
            <person name="Micinski S."/>
            <person name="Westbrook J."/>
            <person name="Gould F."/>
        </authorList>
    </citation>
    <scope>NUCLEOTIDE SEQUENCE [LARGE SCALE GENOMIC DNA]</scope>
    <source>
        <strain evidence="3">HvINT-</strain>
        <tissue evidence="3">Whole body</tissue>
    </source>
</reference>
<feature type="domain" description="Thioester reductase (TE)" evidence="2">
    <location>
        <begin position="33"/>
        <end position="194"/>
    </location>
</feature>
<keyword evidence="1" id="KW-0521">NADP</keyword>
<dbReference type="InterPro" id="IPR013120">
    <property type="entry name" value="FAR_NAD-bd"/>
</dbReference>
<dbReference type="Pfam" id="PF07993">
    <property type="entry name" value="NAD_binding_4"/>
    <property type="match status" value="1"/>
</dbReference>
<dbReference type="EMBL" id="NWSH01003078">
    <property type="protein sequence ID" value="PCG66989.1"/>
    <property type="molecule type" value="Genomic_DNA"/>
</dbReference>
<proteinExistence type="inferred from homology"/>
<protein>
    <recommendedName>
        <fullName evidence="1">Fatty acyl-CoA reductase</fullName>
        <ecNumber evidence="1">1.2.1.84</ecNumber>
    </recommendedName>
</protein>
<dbReference type="PANTHER" id="PTHR11011">
    <property type="entry name" value="MALE STERILITY PROTEIN 2-RELATED"/>
    <property type="match status" value="1"/>
</dbReference>
<dbReference type="GO" id="GO:0005777">
    <property type="term" value="C:peroxisome"/>
    <property type="evidence" value="ECO:0007669"/>
    <property type="project" value="TreeGrafter"/>
</dbReference>
<keyword evidence="1" id="KW-0444">Lipid biosynthesis</keyword>
<dbReference type="Gene3D" id="3.40.50.720">
    <property type="entry name" value="NAD(P)-binding Rossmann-like Domain"/>
    <property type="match status" value="1"/>
</dbReference>
<comment type="catalytic activity">
    <reaction evidence="1">
        <text>a long-chain fatty acyl-CoA + 2 NADPH + 2 H(+) = a long-chain primary fatty alcohol + 2 NADP(+) + CoA</text>
        <dbReference type="Rhea" id="RHEA:52716"/>
        <dbReference type="ChEBI" id="CHEBI:15378"/>
        <dbReference type="ChEBI" id="CHEBI:57287"/>
        <dbReference type="ChEBI" id="CHEBI:57783"/>
        <dbReference type="ChEBI" id="CHEBI:58349"/>
        <dbReference type="ChEBI" id="CHEBI:77396"/>
        <dbReference type="ChEBI" id="CHEBI:83139"/>
        <dbReference type="EC" id="1.2.1.84"/>
    </reaction>
</comment>
<dbReference type="PANTHER" id="PTHR11011:SF116">
    <property type="entry name" value="FATTY ACYL-COA REDUCTASE CG5065-RELATED"/>
    <property type="match status" value="1"/>
</dbReference>
<dbReference type="GO" id="GO:0035336">
    <property type="term" value="P:long-chain fatty-acyl-CoA metabolic process"/>
    <property type="evidence" value="ECO:0007669"/>
    <property type="project" value="TreeGrafter"/>
</dbReference>
<comment type="similarity">
    <text evidence="1">Belongs to the fatty acyl-CoA reductase family.</text>
</comment>